<protein>
    <recommendedName>
        <fullName evidence="4">Solute carrier family 40 protein</fullName>
    </recommendedName>
</protein>
<evidence type="ECO:0000256" key="1">
    <source>
        <dbReference type="SAM" id="Phobius"/>
    </source>
</evidence>
<proteinExistence type="predicted"/>
<dbReference type="Proteomes" id="UP001642464">
    <property type="component" value="Unassembled WGS sequence"/>
</dbReference>
<feature type="transmembrane region" description="Helical" evidence="1">
    <location>
        <begin position="84"/>
        <end position="103"/>
    </location>
</feature>
<sequence>MVALEAGSALESGAGFLHSQPARQAKGAFDAETEERPRNVAQHWLTGWLCYIGLFNAVLSVAMYLSTLPQYVTLQSLAAGEATFLAVLAQLIGYPFVVALVAVKAQLLMNIMLEALTNPGDRRTILEGTAEILQSAFKLEDTDKVRILLQFGAFIGMGGGLAYGIVLDWSGSNFGIVTGFLYGCLIFTSLIAYAHLVAMIVESYRRCTEESGCGYKVAERAWVLRTVDA</sequence>
<dbReference type="EMBL" id="CAXAMM010018247">
    <property type="protein sequence ID" value="CAK9042982.1"/>
    <property type="molecule type" value="Genomic_DNA"/>
</dbReference>
<name>A0ABP0LX75_9DINO</name>
<organism evidence="2 3">
    <name type="scientific">Durusdinium trenchii</name>
    <dbReference type="NCBI Taxonomy" id="1381693"/>
    <lineage>
        <taxon>Eukaryota</taxon>
        <taxon>Sar</taxon>
        <taxon>Alveolata</taxon>
        <taxon>Dinophyceae</taxon>
        <taxon>Suessiales</taxon>
        <taxon>Symbiodiniaceae</taxon>
        <taxon>Durusdinium</taxon>
    </lineage>
</organism>
<feature type="transmembrane region" description="Helical" evidence="1">
    <location>
        <begin position="147"/>
        <end position="167"/>
    </location>
</feature>
<keyword evidence="1" id="KW-1133">Transmembrane helix</keyword>
<gene>
    <name evidence="2" type="ORF">SCF082_LOCUS24651</name>
</gene>
<evidence type="ECO:0000313" key="2">
    <source>
        <dbReference type="EMBL" id="CAK9042982.1"/>
    </source>
</evidence>
<accession>A0ABP0LX75</accession>
<feature type="transmembrane region" description="Helical" evidence="1">
    <location>
        <begin position="179"/>
        <end position="201"/>
    </location>
</feature>
<evidence type="ECO:0008006" key="4">
    <source>
        <dbReference type="Google" id="ProtNLM"/>
    </source>
</evidence>
<feature type="transmembrane region" description="Helical" evidence="1">
    <location>
        <begin position="45"/>
        <end position="64"/>
    </location>
</feature>
<reference evidence="2 3" key="1">
    <citation type="submission" date="2024-02" db="EMBL/GenBank/DDBJ databases">
        <authorList>
            <person name="Chen Y."/>
            <person name="Shah S."/>
            <person name="Dougan E. K."/>
            <person name="Thang M."/>
            <person name="Chan C."/>
        </authorList>
    </citation>
    <scope>NUCLEOTIDE SEQUENCE [LARGE SCALE GENOMIC DNA]</scope>
</reference>
<evidence type="ECO:0000313" key="3">
    <source>
        <dbReference type="Proteomes" id="UP001642464"/>
    </source>
</evidence>
<keyword evidence="1" id="KW-0472">Membrane</keyword>
<keyword evidence="3" id="KW-1185">Reference proteome</keyword>
<keyword evidence="1" id="KW-0812">Transmembrane</keyword>
<comment type="caution">
    <text evidence="2">The sequence shown here is derived from an EMBL/GenBank/DDBJ whole genome shotgun (WGS) entry which is preliminary data.</text>
</comment>